<comment type="catalytic activity">
    <reaction evidence="10">
        <text>4-CDP-2-C-methyl-D-erythritol + ATP = 4-CDP-2-C-methyl-D-erythritol 2-phosphate + ADP + H(+)</text>
        <dbReference type="Rhea" id="RHEA:18437"/>
        <dbReference type="ChEBI" id="CHEBI:15378"/>
        <dbReference type="ChEBI" id="CHEBI:30616"/>
        <dbReference type="ChEBI" id="CHEBI:57823"/>
        <dbReference type="ChEBI" id="CHEBI:57919"/>
        <dbReference type="ChEBI" id="CHEBI:456216"/>
        <dbReference type="EC" id="2.7.1.148"/>
    </reaction>
</comment>
<keyword evidence="7 10" id="KW-0067">ATP-binding</keyword>
<dbReference type="SUPFAM" id="SSF54211">
    <property type="entry name" value="Ribosomal protein S5 domain 2-like"/>
    <property type="match status" value="1"/>
</dbReference>
<dbReference type="Pfam" id="PF08544">
    <property type="entry name" value="GHMP_kinases_C"/>
    <property type="match status" value="1"/>
</dbReference>
<evidence type="ECO:0000256" key="8">
    <source>
        <dbReference type="ARBA" id="ARBA00023229"/>
    </source>
</evidence>
<dbReference type="Proteomes" id="UP001595711">
    <property type="component" value="Unassembled WGS sequence"/>
</dbReference>
<dbReference type="HAMAP" id="MF_00061">
    <property type="entry name" value="IspE"/>
    <property type="match status" value="1"/>
</dbReference>
<dbReference type="InterPro" id="IPR014721">
    <property type="entry name" value="Ribsml_uS5_D2-typ_fold_subgr"/>
</dbReference>
<dbReference type="EMBL" id="JBHRYJ010000001">
    <property type="protein sequence ID" value="MFC3674094.1"/>
    <property type="molecule type" value="Genomic_DNA"/>
</dbReference>
<dbReference type="PANTHER" id="PTHR43527:SF2">
    <property type="entry name" value="4-DIPHOSPHOCYTIDYL-2-C-METHYL-D-ERYTHRITOL KINASE, CHLOROPLASTIC"/>
    <property type="match status" value="1"/>
</dbReference>
<feature type="domain" description="GHMP kinase N-terminal" evidence="11">
    <location>
        <begin position="79"/>
        <end position="159"/>
    </location>
</feature>
<feature type="active site" evidence="10">
    <location>
        <position position="152"/>
    </location>
</feature>
<evidence type="ECO:0000259" key="12">
    <source>
        <dbReference type="Pfam" id="PF08544"/>
    </source>
</evidence>
<evidence type="ECO:0000256" key="3">
    <source>
        <dbReference type="ARBA" id="ARBA00017473"/>
    </source>
</evidence>
<comment type="pathway">
    <text evidence="10">Isoprenoid biosynthesis; isopentenyl diphosphate biosynthesis via DXP pathway; isopentenyl diphosphate from 1-deoxy-D-xylulose 5-phosphate: step 3/6.</text>
</comment>
<sequence>MPAAGLSRLAPAKINLFLHVTGRRDGTADHAGYHALESLVVFAQDAAACDRLTAAPADRLELTVAGPQAAALQEAGDDNLVLRAARLLQPMNMAAGNPRGAALALHKTLPVASGIGGGSADAAAALHCLRALWNVAIDDEALAAAALQLGADVPVCLQGRAAMMTGIGETLAPAPPLPPFWLVLANPGVALPTREVFAALAGRFGPPMPLDRRPGSAADLALLLRARRNDLEAPARFLAPEIDPVLAALSAQGGCLLARLSGSGATCFGLFAGQREAEIAARSLARAHPQWWVAATAAG</sequence>
<keyword evidence="14" id="KW-1185">Reference proteome</keyword>
<evidence type="ECO:0000256" key="4">
    <source>
        <dbReference type="ARBA" id="ARBA00022679"/>
    </source>
</evidence>
<organism evidence="13 14">
    <name type="scientific">Ferrovibrio xuzhouensis</name>
    <dbReference type="NCBI Taxonomy" id="1576914"/>
    <lineage>
        <taxon>Bacteria</taxon>
        <taxon>Pseudomonadati</taxon>
        <taxon>Pseudomonadota</taxon>
        <taxon>Alphaproteobacteria</taxon>
        <taxon>Rhodospirillales</taxon>
        <taxon>Rhodospirillaceae</taxon>
        <taxon>Ferrovibrio</taxon>
    </lineage>
</organism>
<dbReference type="Gene3D" id="3.30.70.890">
    <property type="entry name" value="GHMP kinase, C-terminal domain"/>
    <property type="match status" value="1"/>
</dbReference>
<keyword evidence="8 10" id="KW-0414">Isoprene biosynthesis</keyword>
<evidence type="ECO:0000256" key="6">
    <source>
        <dbReference type="ARBA" id="ARBA00022777"/>
    </source>
</evidence>
<keyword evidence="4 10" id="KW-0808">Transferase</keyword>
<evidence type="ECO:0000256" key="2">
    <source>
        <dbReference type="ARBA" id="ARBA00012052"/>
    </source>
</evidence>
<dbReference type="SUPFAM" id="SSF55060">
    <property type="entry name" value="GHMP Kinase, C-terminal domain"/>
    <property type="match status" value="1"/>
</dbReference>
<dbReference type="NCBIfam" id="NF011202">
    <property type="entry name" value="PRK14608.1"/>
    <property type="match status" value="1"/>
</dbReference>
<feature type="binding site" evidence="10">
    <location>
        <begin position="110"/>
        <end position="120"/>
    </location>
    <ligand>
        <name>ATP</name>
        <dbReference type="ChEBI" id="CHEBI:30616"/>
    </ligand>
</feature>
<evidence type="ECO:0000256" key="5">
    <source>
        <dbReference type="ARBA" id="ARBA00022741"/>
    </source>
</evidence>
<evidence type="ECO:0000256" key="1">
    <source>
        <dbReference type="ARBA" id="ARBA00009684"/>
    </source>
</evidence>
<evidence type="ECO:0000256" key="7">
    <source>
        <dbReference type="ARBA" id="ARBA00022840"/>
    </source>
</evidence>
<name>A0ABV7V9G3_9PROT</name>
<dbReference type="GO" id="GO:0050515">
    <property type="term" value="F:4-(cytidine 5'-diphospho)-2-C-methyl-D-erythritol kinase activity"/>
    <property type="evidence" value="ECO:0007669"/>
    <property type="project" value="UniProtKB-EC"/>
</dbReference>
<evidence type="ECO:0000256" key="10">
    <source>
        <dbReference type="HAMAP-Rule" id="MF_00061"/>
    </source>
</evidence>
<comment type="caution">
    <text evidence="13">The sequence shown here is derived from an EMBL/GenBank/DDBJ whole genome shotgun (WGS) entry which is preliminary data.</text>
</comment>
<dbReference type="RefSeq" id="WP_379720413.1">
    <property type="nucleotide sequence ID" value="NZ_JBHRYJ010000001.1"/>
</dbReference>
<dbReference type="Pfam" id="PF00288">
    <property type="entry name" value="GHMP_kinases_N"/>
    <property type="match status" value="1"/>
</dbReference>
<dbReference type="InterPro" id="IPR020568">
    <property type="entry name" value="Ribosomal_Su5_D2-typ_SF"/>
</dbReference>
<gene>
    <name evidence="10" type="primary">ispE</name>
    <name evidence="13" type="ORF">ACFOOQ_00975</name>
</gene>
<dbReference type="InterPro" id="IPR004424">
    <property type="entry name" value="IspE"/>
</dbReference>
<comment type="similarity">
    <text evidence="1 10">Belongs to the GHMP kinase family. IspE subfamily.</text>
</comment>
<protein>
    <recommendedName>
        <fullName evidence="3 10">4-diphosphocytidyl-2-C-methyl-D-erythritol kinase</fullName>
        <shortName evidence="10">CMK</shortName>
        <ecNumber evidence="2 10">2.7.1.148</ecNumber>
    </recommendedName>
    <alternativeName>
        <fullName evidence="9 10">4-(cytidine-5'-diphospho)-2-C-methyl-D-erythritol kinase</fullName>
    </alternativeName>
</protein>
<dbReference type="InterPro" id="IPR013750">
    <property type="entry name" value="GHMP_kinase_C_dom"/>
</dbReference>
<dbReference type="PIRSF" id="PIRSF010376">
    <property type="entry name" value="IspE"/>
    <property type="match status" value="1"/>
</dbReference>
<evidence type="ECO:0000313" key="14">
    <source>
        <dbReference type="Proteomes" id="UP001595711"/>
    </source>
</evidence>
<keyword evidence="5 10" id="KW-0547">Nucleotide-binding</keyword>
<feature type="active site" evidence="10">
    <location>
        <position position="13"/>
    </location>
</feature>
<accession>A0ABV7V9G3</accession>
<dbReference type="NCBIfam" id="TIGR00154">
    <property type="entry name" value="ispE"/>
    <property type="match status" value="1"/>
</dbReference>
<evidence type="ECO:0000313" key="13">
    <source>
        <dbReference type="EMBL" id="MFC3674094.1"/>
    </source>
</evidence>
<dbReference type="PANTHER" id="PTHR43527">
    <property type="entry name" value="4-DIPHOSPHOCYTIDYL-2-C-METHYL-D-ERYTHRITOL KINASE, CHLOROPLASTIC"/>
    <property type="match status" value="1"/>
</dbReference>
<dbReference type="InterPro" id="IPR036554">
    <property type="entry name" value="GHMP_kinase_C_sf"/>
</dbReference>
<comment type="function">
    <text evidence="10">Catalyzes the phosphorylation of the position 2 hydroxy group of 4-diphosphocytidyl-2C-methyl-D-erythritol.</text>
</comment>
<keyword evidence="6 10" id="KW-0418">Kinase</keyword>
<dbReference type="EC" id="2.7.1.148" evidence="2 10"/>
<evidence type="ECO:0000256" key="9">
    <source>
        <dbReference type="ARBA" id="ARBA00032554"/>
    </source>
</evidence>
<reference evidence="14" key="1">
    <citation type="journal article" date="2019" name="Int. J. Syst. Evol. Microbiol.">
        <title>The Global Catalogue of Microorganisms (GCM) 10K type strain sequencing project: providing services to taxonomists for standard genome sequencing and annotation.</title>
        <authorList>
            <consortium name="The Broad Institute Genomics Platform"/>
            <consortium name="The Broad Institute Genome Sequencing Center for Infectious Disease"/>
            <person name="Wu L."/>
            <person name="Ma J."/>
        </authorList>
    </citation>
    <scope>NUCLEOTIDE SEQUENCE [LARGE SCALE GENOMIC DNA]</scope>
    <source>
        <strain evidence="14">KCTC 42182</strain>
    </source>
</reference>
<feature type="domain" description="GHMP kinase C-terminal" evidence="12">
    <location>
        <begin position="221"/>
        <end position="287"/>
    </location>
</feature>
<proteinExistence type="inferred from homology"/>
<dbReference type="Gene3D" id="3.30.230.10">
    <property type="match status" value="1"/>
</dbReference>
<dbReference type="InterPro" id="IPR006204">
    <property type="entry name" value="GHMP_kinase_N_dom"/>
</dbReference>
<evidence type="ECO:0000259" key="11">
    <source>
        <dbReference type="Pfam" id="PF00288"/>
    </source>
</evidence>